<name>A0A8J4GRX5_9CHLO</name>
<proteinExistence type="predicted"/>
<reference evidence="1" key="1">
    <citation type="journal article" date="2021" name="Proc. Natl. Acad. Sci. U.S.A.">
        <title>Three genomes in the algal genus Volvox reveal the fate of a haploid sex-determining region after a transition to homothallism.</title>
        <authorList>
            <person name="Yamamoto K."/>
            <person name="Hamaji T."/>
            <person name="Kawai-Toyooka H."/>
            <person name="Matsuzaki R."/>
            <person name="Takahashi F."/>
            <person name="Nishimura Y."/>
            <person name="Kawachi M."/>
            <person name="Noguchi H."/>
            <person name="Minakuchi Y."/>
            <person name="Umen J.G."/>
            <person name="Toyoda A."/>
            <person name="Nozaki H."/>
        </authorList>
    </citation>
    <scope>NUCLEOTIDE SEQUENCE</scope>
    <source>
        <strain evidence="1">NIES-3785</strain>
    </source>
</reference>
<evidence type="ECO:0000313" key="2">
    <source>
        <dbReference type="Proteomes" id="UP000722791"/>
    </source>
</evidence>
<dbReference type="AlphaFoldDB" id="A0A8J4GRX5"/>
<evidence type="ECO:0000313" key="1">
    <source>
        <dbReference type="EMBL" id="GIM13727.1"/>
    </source>
</evidence>
<feature type="non-terminal residue" evidence="1">
    <location>
        <position position="194"/>
    </location>
</feature>
<gene>
    <name evidence="1" type="ORF">Vretimale_16753</name>
</gene>
<protein>
    <submittedName>
        <fullName evidence="1">Uncharacterized protein</fullName>
    </submittedName>
</protein>
<sequence length="194" mass="20442">AKAAAQRPRRRDGSEVRGGDEMAEMMEGVAAVENGGEAEELRLRELLDLCGRYCFQRSLAFRLHPGCDGTRPPSVVLASDAAAVAAGAFATSVKADTMTATVPDQGQRMAIAPMSPIAPGLPAGGEGLAATQPTEAAAAAATATVDELLELMIDDARKALLFAVRSYKGGKEQHHYHPARYVLARCEVLLGRPE</sequence>
<feature type="non-terminal residue" evidence="1">
    <location>
        <position position="1"/>
    </location>
</feature>
<organism evidence="1 2">
    <name type="scientific">Volvox reticuliferus</name>
    <dbReference type="NCBI Taxonomy" id="1737510"/>
    <lineage>
        <taxon>Eukaryota</taxon>
        <taxon>Viridiplantae</taxon>
        <taxon>Chlorophyta</taxon>
        <taxon>core chlorophytes</taxon>
        <taxon>Chlorophyceae</taxon>
        <taxon>CS clade</taxon>
        <taxon>Chlamydomonadales</taxon>
        <taxon>Volvocaceae</taxon>
        <taxon>Volvox</taxon>
    </lineage>
</organism>
<dbReference type="Proteomes" id="UP000722791">
    <property type="component" value="Unassembled WGS sequence"/>
</dbReference>
<accession>A0A8J4GRX5</accession>
<dbReference type="EMBL" id="BNCQ01000051">
    <property type="protein sequence ID" value="GIM13727.1"/>
    <property type="molecule type" value="Genomic_DNA"/>
</dbReference>
<comment type="caution">
    <text evidence="1">The sequence shown here is derived from an EMBL/GenBank/DDBJ whole genome shotgun (WGS) entry which is preliminary data.</text>
</comment>